<feature type="transmembrane region" description="Helical" evidence="1">
    <location>
        <begin position="35"/>
        <end position="54"/>
    </location>
</feature>
<dbReference type="EMBL" id="JBHSWN010000001">
    <property type="protein sequence ID" value="MFC6791064.1"/>
    <property type="molecule type" value="Genomic_DNA"/>
</dbReference>
<name>A0ABW2BKU4_9HYPH</name>
<keyword evidence="3" id="KW-1185">Reference proteome</keyword>
<sequence>MDGLFASGRIVDLILVGVAVEAVLLLVLCRGAGRFAPFGATIAAGAALMLALRAALTGSAWPVVAGWMLVGLIAHVADLVLRRKTLRPVTLRNDATVGDAWPQGPV</sequence>
<comment type="caution">
    <text evidence="2">The sequence shown here is derived from an EMBL/GenBank/DDBJ whole genome shotgun (WGS) entry which is preliminary data.</text>
</comment>
<dbReference type="Proteomes" id="UP001596292">
    <property type="component" value="Unassembled WGS sequence"/>
</dbReference>
<protein>
    <submittedName>
        <fullName evidence="2">Uncharacterized protein</fullName>
    </submittedName>
</protein>
<organism evidence="2 3">
    <name type="scientific">Methylobacterium komagatae</name>
    <dbReference type="NCBI Taxonomy" id="374425"/>
    <lineage>
        <taxon>Bacteria</taxon>
        <taxon>Pseudomonadati</taxon>
        <taxon>Pseudomonadota</taxon>
        <taxon>Alphaproteobacteria</taxon>
        <taxon>Hyphomicrobiales</taxon>
        <taxon>Methylobacteriaceae</taxon>
        <taxon>Methylobacterium</taxon>
    </lineage>
</organism>
<keyword evidence="1" id="KW-1133">Transmembrane helix</keyword>
<gene>
    <name evidence="2" type="ORF">ACFQE0_16435</name>
</gene>
<proteinExistence type="predicted"/>
<keyword evidence="1" id="KW-0472">Membrane</keyword>
<keyword evidence="1" id="KW-0812">Transmembrane</keyword>
<feature type="transmembrane region" description="Helical" evidence="1">
    <location>
        <begin position="60"/>
        <end position="81"/>
    </location>
</feature>
<evidence type="ECO:0000313" key="3">
    <source>
        <dbReference type="Proteomes" id="UP001596292"/>
    </source>
</evidence>
<feature type="transmembrane region" description="Helical" evidence="1">
    <location>
        <begin position="6"/>
        <end position="28"/>
    </location>
</feature>
<evidence type="ECO:0000256" key="1">
    <source>
        <dbReference type="SAM" id="Phobius"/>
    </source>
</evidence>
<accession>A0ABW2BKU4</accession>
<dbReference type="RefSeq" id="WP_378971545.1">
    <property type="nucleotide sequence ID" value="NZ_JBHSWN010000001.1"/>
</dbReference>
<reference evidence="3" key="1">
    <citation type="journal article" date="2019" name="Int. J. Syst. Evol. Microbiol.">
        <title>The Global Catalogue of Microorganisms (GCM) 10K type strain sequencing project: providing services to taxonomists for standard genome sequencing and annotation.</title>
        <authorList>
            <consortium name="The Broad Institute Genomics Platform"/>
            <consortium name="The Broad Institute Genome Sequencing Center for Infectious Disease"/>
            <person name="Wu L."/>
            <person name="Ma J."/>
        </authorList>
    </citation>
    <scope>NUCLEOTIDE SEQUENCE [LARGE SCALE GENOMIC DNA]</scope>
    <source>
        <strain evidence="3">CCUG 48316</strain>
    </source>
</reference>
<evidence type="ECO:0000313" key="2">
    <source>
        <dbReference type="EMBL" id="MFC6791064.1"/>
    </source>
</evidence>